<keyword evidence="5" id="KW-0677">Repeat</keyword>
<keyword evidence="8" id="KW-0805">Transcription regulation</keyword>
<keyword evidence="6 12" id="KW-0863">Zinc-finger</keyword>
<protein>
    <recommendedName>
        <fullName evidence="14">C2H2-type domain-containing protein</fullName>
    </recommendedName>
</protein>
<sequence>MALVMSTLPFGLVYGSQNSQNHTQPGMTRFSSSAQEQQDDQPLDLSRKAVRSASFSTTETKMVALRHRSCSDSATTIPLPATDFSSLRSLQQRFGDDVPLHPLHKSATSVIPLPANITCKSAVSLNGVRPTNNGPPSAGLQKLNLMCQVDTPEEHDMTAVDHGVVKEESNMVESPMLGDEPASSGWSRHTTHRCSCQNTFSTLYSLSLHLQETGHTPISSKQASPMDYPKLVRGQDMWLNQESEQTRRILRCIQCGQSFESLPLLTVHMMQTQHYTKIVNSDHARRPHKCSTYCGRELHQECVFKCKVCHKIFGDMEKLASHMVVSGHHIKQMPRHVLVSGHHIKQMPRHLVDPAAVPGDGSATSRQGKRKRFSQDDMLPIAASRFTVASLNYRRKHERKDISSGHSTSPESVSVMLATCGICEKNMESQTFNSHVRECLRQKVEVVELMGNRLALKEDLSRSEGQLLKPNCSVDSATHQQKISCLALTKTESVCSEDESGCLPSSEKSLSENSVEIMFPERRCSTPLSDPGQMIRHSASSSTRLCASPSTRLCASPSTKYCASPSTKHCASPSTKHCASPSTKHCASPSTKHCASPSTKHFASPSTKHCALPGTRLCDLYEVPHKKLCSHSESRQEVNRCFMSAGDDNNWPVNFNKRTVSSPINQQKCNSCFEPKNTEPETSHKEVAHTLKSELRHGDDGLCDSERDLLVFDDLSKIEQHRDRRVLESTLESLDYTYSALYKLDLFSRGLQLSPPKRTNPLETKLLSPKQSKVTSKKEPLPIYLRSPISKSPPGIRSPHTVSSPHLQYLKPESPSTSNVNMTFDIINPEVDLHDATSAPSALEAMESFINKSFSATPQLCSPSLTSMLIPLRNYFPDPGSLLSHAEMLLDSPNEPASQLAKFSRFFKMVPGIPKYSRSTLSPAGDAIKREANINCSELNTSSPAALMSLSEYHQGAFTLISAGLGVSYKLELPQGYKKGTICQADDNSKNNRTEVIPTIKKENYKCRSSPDLFAAQKSHVCGSSPDAMAVQENHTFDSTPVSVAKKNPKHSSFANHLIAEQNHKYISSLETMVGETVAQDLCRLGDKILGNTKAHCTDDSVLSGPFFVKPVNSSAGRLAHDESLTVGQERQRNEEFRPNLGTVSSTRGTGLFYSQQGDPFVTTVKSENNEEDTMWKGDEMSTNDNIANVSAACKSQVNIKDVKIQFGTELVNNELSSEVKMALVQMVAQNSNGKLSPETTKLTLQTEVGQRQNNREVAEDVFNIRVDESKVDTDISVKTEREEKPIKERVFVKPNEEKAKEKNLNLSLEIPEHKMYSKPTATNDKFGRIIKLESCLCVNDRAETGNESFVTDFVQQDIGDAVSRNVYMDILTESLKDAFGKEHETSRSDSSRSDSCRSDSCRSDSCRSDSCRSDTCRSDSCRSDSCRSGSHKENEMKLTTSTKSTWVERETVPDRDVLCGVTNCENDFLSCDISDMDVNTENRLDRHFDDLISDMARKNIPKGKCTNMQIKIENIVDDEVISDTNISQNLNMVSMKNVISTENSSHSVCHNDNDCAVSRNWCENVIKLEVPHSGNDVHRGEGKEDTGVEHNNERHCKNNSGSQLLGFDCQETGSSKCKNKSLIQCGDTLTHLKSVYVEKIVRLKNEAIKEKYQYKQAGVHEKKNQETSVQIKNPKFLSESETNLNASKVHRMKNKKSALDYLSSFVYSQPLSTEHPLDNLQRLLATNDLSHLSTDPDHHSVDAPHNCCSSDMFTSPSMISGRGQTCSTCDTEDNEDDETYMRETGTGESNVNGHNCGACRRRFVSKGSYRYHLSRCHLSSVKKYSIKETFSRSPYVYLPLDHTVKFYQMTQELSSKGK</sequence>
<dbReference type="GO" id="GO:0008270">
    <property type="term" value="F:zinc ion binding"/>
    <property type="evidence" value="ECO:0007669"/>
    <property type="project" value="UniProtKB-KW"/>
</dbReference>
<feature type="compositionally biased region" description="Polar residues" evidence="13">
    <location>
        <begin position="18"/>
        <end position="36"/>
    </location>
</feature>
<dbReference type="PANTHER" id="PTHR12487">
    <property type="entry name" value="TEASHIRT-RELATED"/>
    <property type="match status" value="1"/>
</dbReference>
<dbReference type="GO" id="GO:0003677">
    <property type="term" value="F:DNA binding"/>
    <property type="evidence" value="ECO:0007669"/>
    <property type="project" value="UniProtKB-KW"/>
</dbReference>
<dbReference type="SMART" id="SM00355">
    <property type="entry name" value="ZnF_C2H2"/>
    <property type="match status" value="4"/>
</dbReference>
<evidence type="ECO:0000259" key="14">
    <source>
        <dbReference type="PROSITE" id="PS50157"/>
    </source>
</evidence>
<evidence type="ECO:0000256" key="13">
    <source>
        <dbReference type="SAM" id="MobiDB-lite"/>
    </source>
</evidence>
<evidence type="ECO:0000313" key="16">
    <source>
        <dbReference type="Proteomes" id="UP000678393"/>
    </source>
</evidence>
<dbReference type="InterPro" id="IPR027008">
    <property type="entry name" value="Teashirt_fam"/>
</dbReference>
<proteinExistence type="inferred from homology"/>
<dbReference type="PANTHER" id="PTHR12487:SF7">
    <property type="entry name" value="PROTEIN TEASHIRT-RELATED"/>
    <property type="match status" value="1"/>
</dbReference>
<evidence type="ECO:0000256" key="6">
    <source>
        <dbReference type="ARBA" id="ARBA00022771"/>
    </source>
</evidence>
<keyword evidence="10" id="KW-0804">Transcription</keyword>
<gene>
    <name evidence="15" type="ORF">CUNI_LOCUS22359</name>
</gene>
<keyword evidence="2" id="KW-0217">Developmental protein</keyword>
<dbReference type="GO" id="GO:0005634">
    <property type="term" value="C:nucleus"/>
    <property type="evidence" value="ECO:0007669"/>
    <property type="project" value="TreeGrafter"/>
</dbReference>
<feature type="region of interest" description="Disordered" evidence="13">
    <location>
        <begin position="753"/>
        <end position="815"/>
    </location>
</feature>
<keyword evidence="16" id="KW-1185">Reference proteome</keyword>
<accession>A0A8S4AG35</accession>
<evidence type="ECO:0000256" key="4">
    <source>
        <dbReference type="ARBA" id="ARBA00022723"/>
    </source>
</evidence>
<dbReference type="InterPro" id="IPR013087">
    <property type="entry name" value="Znf_C2H2_type"/>
</dbReference>
<evidence type="ECO:0000256" key="3">
    <source>
        <dbReference type="ARBA" id="ARBA00022491"/>
    </source>
</evidence>
<keyword evidence="7" id="KW-0862">Zinc</keyword>
<evidence type="ECO:0000256" key="10">
    <source>
        <dbReference type="ARBA" id="ARBA00023163"/>
    </source>
</evidence>
<keyword evidence="11" id="KW-0539">Nucleus</keyword>
<name>A0A8S4AG35_9EUPU</name>
<dbReference type="EMBL" id="CAJHNH020008572">
    <property type="protein sequence ID" value="CAG5136801.1"/>
    <property type="molecule type" value="Genomic_DNA"/>
</dbReference>
<comment type="caution">
    <text evidence="15">The sequence shown here is derived from an EMBL/GenBank/DDBJ whole genome shotgun (WGS) entry which is preliminary data.</text>
</comment>
<evidence type="ECO:0000256" key="5">
    <source>
        <dbReference type="ARBA" id="ARBA00022737"/>
    </source>
</evidence>
<comment type="similarity">
    <text evidence="1">Belongs to the teashirt C2H2-type zinc-finger protein family.</text>
</comment>
<keyword evidence="9" id="KW-0238">DNA-binding</keyword>
<evidence type="ECO:0000256" key="12">
    <source>
        <dbReference type="PROSITE-ProRule" id="PRU00042"/>
    </source>
</evidence>
<feature type="region of interest" description="Disordered" evidence="13">
    <location>
        <begin position="18"/>
        <end position="45"/>
    </location>
</feature>
<evidence type="ECO:0000313" key="15">
    <source>
        <dbReference type="EMBL" id="CAG5136801.1"/>
    </source>
</evidence>
<dbReference type="PROSITE" id="PS50157">
    <property type="entry name" value="ZINC_FINGER_C2H2_2"/>
    <property type="match status" value="1"/>
</dbReference>
<organism evidence="15 16">
    <name type="scientific">Candidula unifasciata</name>
    <dbReference type="NCBI Taxonomy" id="100452"/>
    <lineage>
        <taxon>Eukaryota</taxon>
        <taxon>Metazoa</taxon>
        <taxon>Spiralia</taxon>
        <taxon>Lophotrochozoa</taxon>
        <taxon>Mollusca</taxon>
        <taxon>Gastropoda</taxon>
        <taxon>Heterobranchia</taxon>
        <taxon>Euthyneura</taxon>
        <taxon>Panpulmonata</taxon>
        <taxon>Eupulmonata</taxon>
        <taxon>Stylommatophora</taxon>
        <taxon>Helicina</taxon>
        <taxon>Helicoidea</taxon>
        <taxon>Geomitridae</taxon>
        <taxon>Candidula</taxon>
    </lineage>
</organism>
<dbReference type="GO" id="GO:0000981">
    <property type="term" value="F:DNA-binding transcription factor activity, RNA polymerase II-specific"/>
    <property type="evidence" value="ECO:0007669"/>
    <property type="project" value="TreeGrafter"/>
</dbReference>
<dbReference type="Proteomes" id="UP000678393">
    <property type="component" value="Unassembled WGS sequence"/>
</dbReference>
<reference evidence="15" key="1">
    <citation type="submission" date="2021-04" db="EMBL/GenBank/DDBJ databases">
        <authorList>
            <consortium name="Molecular Ecology Group"/>
        </authorList>
    </citation>
    <scope>NUCLEOTIDE SEQUENCE</scope>
</reference>
<evidence type="ECO:0000256" key="1">
    <source>
        <dbReference type="ARBA" id="ARBA00007158"/>
    </source>
</evidence>
<evidence type="ECO:0000256" key="7">
    <source>
        <dbReference type="ARBA" id="ARBA00022833"/>
    </source>
</evidence>
<evidence type="ECO:0000256" key="8">
    <source>
        <dbReference type="ARBA" id="ARBA00023015"/>
    </source>
</evidence>
<dbReference type="PROSITE" id="PS00028">
    <property type="entry name" value="ZINC_FINGER_C2H2_1"/>
    <property type="match status" value="3"/>
</dbReference>
<keyword evidence="4" id="KW-0479">Metal-binding</keyword>
<dbReference type="OrthoDB" id="5815793at2759"/>
<evidence type="ECO:0000256" key="11">
    <source>
        <dbReference type="ARBA" id="ARBA00023242"/>
    </source>
</evidence>
<feature type="domain" description="C2H2-type" evidence="14">
    <location>
        <begin position="304"/>
        <end position="334"/>
    </location>
</feature>
<feature type="region of interest" description="Disordered" evidence="13">
    <location>
        <begin position="355"/>
        <end position="374"/>
    </location>
</feature>
<evidence type="ECO:0000256" key="2">
    <source>
        <dbReference type="ARBA" id="ARBA00022473"/>
    </source>
</evidence>
<feature type="region of interest" description="Disordered" evidence="13">
    <location>
        <begin position="1381"/>
        <end position="1442"/>
    </location>
</feature>
<keyword evidence="3" id="KW-0678">Repressor</keyword>
<evidence type="ECO:0000256" key="9">
    <source>
        <dbReference type="ARBA" id="ARBA00023125"/>
    </source>
</evidence>
<feature type="compositionally biased region" description="Basic and acidic residues" evidence="13">
    <location>
        <begin position="1381"/>
        <end position="1437"/>
    </location>
</feature>